<gene>
    <name evidence="1" type="ORF">GCM10017643_16840</name>
</gene>
<reference evidence="1" key="2">
    <citation type="submission" date="2023-01" db="EMBL/GenBank/DDBJ databases">
        <authorList>
            <person name="Sun Q."/>
            <person name="Evtushenko L."/>
        </authorList>
    </citation>
    <scope>NUCLEOTIDE SEQUENCE</scope>
    <source>
        <strain evidence="1">VKM B-2484</strain>
    </source>
</reference>
<accession>A0A9W6J940</accession>
<evidence type="ECO:0000313" key="1">
    <source>
        <dbReference type="EMBL" id="GLK71569.1"/>
    </source>
</evidence>
<sequence>MQDYVDAVFDGTRQRMGIPRSVLGNLDAEIGGSAFAALRRFVEGQWSRRDVEITLEYATLTPGEVKWILNMQGAIAGHRPPRVGRSAVAILLDEKPIAPYAELAALIIEAALYGIAPAVAVFDEGAGDGKEAA</sequence>
<dbReference type="Proteomes" id="UP001143370">
    <property type="component" value="Unassembled WGS sequence"/>
</dbReference>
<proteinExistence type="predicted"/>
<dbReference type="AlphaFoldDB" id="A0A9W6J940"/>
<evidence type="ECO:0000313" key="2">
    <source>
        <dbReference type="Proteomes" id="UP001143370"/>
    </source>
</evidence>
<reference evidence="1" key="1">
    <citation type="journal article" date="2014" name="Int. J. Syst. Evol. Microbiol.">
        <title>Complete genome sequence of Corynebacterium casei LMG S-19264T (=DSM 44701T), isolated from a smear-ripened cheese.</title>
        <authorList>
            <consortium name="US DOE Joint Genome Institute (JGI-PGF)"/>
            <person name="Walter F."/>
            <person name="Albersmeier A."/>
            <person name="Kalinowski J."/>
            <person name="Ruckert C."/>
        </authorList>
    </citation>
    <scope>NUCLEOTIDE SEQUENCE</scope>
    <source>
        <strain evidence="1">VKM B-2484</strain>
    </source>
</reference>
<keyword evidence="2" id="KW-1185">Reference proteome</keyword>
<protein>
    <submittedName>
        <fullName evidence="1">Uncharacterized protein</fullName>
    </submittedName>
</protein>
<name>A0A9W6J940_9HYPH</name>
<comment type="caution">
    <text evidence="1">The sequence shown here is derived from an EMBL/GenBank/DDBJ whole genome shotgun (WGS) entry which is preliminary data.</text>
</comment>
<dbReference type="RefSeq" id="WP_213372887.1">
    <property type="nucleotide sequence ID" value="NZ_BSFJ01000005.1"/>
</dbReference>
<dbReference type="EMBL" id="BSFJ01000005">
    <property type="protein sequence ID" value="GLK71569.1"/>
    <property type="molecule type" value="Genomic_DNA"/>
</dbReference>
<organism evidence="1 2">
    <name type="scientific">Ancylobacter dichloromethanicus</name>
    <dbReference type="NCBI Taxonomy" id="518825"/>
    <lineage>
        <taxon>Bacteria</taxon>
        <taxon>Pseudomonadati</taxon>
        <taxon>Pseudomonadota</taxon>
        <taxon>Alphaproteobacteria</taxon>
        <taxon>Hyphomicrobiales</taxon>
        <taxon>Xanthobacteraceae</taxon>
        <taxon>Ancylobacter</taxon>
    </lineage>
</organism>